<comment type="subcellular location">
    <subcellularLocation>
        <location evidence="1">Periplasm</location>
    </subcellularLocation>
</comment>
<name>A0ABT5TAN3_9RHOB</name>
<dbReference type="Proteomes" id="UP001431784">
    <property type="component" value="Unassembled WGS sequence"/>
</dbReference>
<gene>
    <name evidence="5" type="ORF">PUT78_13805</name>
</gene>
<evidence type="ECO:0000313" key="5">
    <source>
        <dbReference type="EMBL" id="MDD7972176.1"/>
    </source>
</evidence>
<keyword evidence="6" id="KW-1185">Reference proteome</keyword>
<sequence length="366" mass="39586">MKNLFANATAIALFLSAGATAVQAHEISYSSHLPPSVTANSQGIIPFFEAVAEEATSPVEIKYFWAGSLFNAAGNFEAVRDGTVDAAFTQPQSNQADMRVNAMFADLIHYGGNPYATAAAYTQTLLLDCPRCAEDYSRNGVRFMGAHSATPAALICNSAVTSIDDLRGRRLIGQPGYSRWAQALGATQLDVPPPQQMEAIQRGQGDCTFAAREWLTSFSLQDIAHTIVDVPVGAQFAISLMTFNEGSWNALPQDIRDAMIRNMPLAIARVIDASVKREEAAMETAVSSGVVVTDLGGTYGTAFAEFMEGQRARVLGDAERRGIDNAEEVIDTFVANVAHWNALIAEHGTENFAQLLWDEIYSQLDY</sequence>
<evidence type="ECO:0000256" key="3">
    <source>
        <dbReference type="ARBA" id="ARBA00022764"/>
    </source>
</evidence>
<evidence type="ECO:0000256" key="2">
    <source>
        <dbReference type="ARBA" id="ARBA00022729"/>
    </source>
</evidence>
<dbReference type="SUPFAM" id="SSF53850">
    <property type="entry name" value="Periplasmic binding protein-like II"/>
    <property type="match status" value="1"/>
</dbReference>
<dbReference type="PANTHER" id="PTHR33376">
    <property type="match status" value="1"/>
</dbReference>
<comment type="caution">
    <text evidence="5">The sequence shown here is derived from an EMBL/GenBank/DDBJ whole genome shotgun (WGS) entry which is preliminary data.</text>
</comment>
<protein>
    <recommendedName>
        <fullName evidence="7">C4-dicarboxylate ABC transporter substrate-binding protein</fullName>
    </recommendedName>
</protein>
<dbReference type="Pfam" id="PF03480">
    <property type="entry name" value="DctP"/>
    <property type="match status" value="1"/>
</dbReference>
<keyword evidence="2 4" id="KW-0732">Signal</keyword>
<evidence type="ECO:0000256" key="4">
    <source>
        <dbReference type="SAM" id="SignalP"/>
    </source>
</evidence>
<dbReference type="InterPro" id="IPR038404">
    <property type="entry name" value="TRAP_DctP_sf"/>
</dbReference>
<reference evidence="5" key="1">
    <citation type="submission" date="2023-02" db="EMBL/GenBank/DDBJ databases">
        <title>Description of Roseinatronobacter alkalisoli sp. nov., an alkaliphilic bacerium isolated from soda soil.</title>
        <authorList>
            <person name="Wei W."/>
        </authorList>
    </citation>
    <scope>NUCLEOTIDE SEQUENCE</scope>
    <source>
        <strain evidence="5">HJB301</strain>
    </source>
</reference>
<evidence type="ECO:0000313" key="6">
    <source>
        <dbReference type="Proteomes" id="UP001431784"/>
    </source>
</evidence>
<dbReference type="PANTHER" id="PTHR33376:SF15">
    <property type="entry name" value="BLL6794 PROTEIN"/>
    <property type="match status" value="1"/>
</dbReference>
<dbReference type="RefSeq" id="WP_274352853.1">
    <property type="nucleotide sequence ID" value="NZ_JAQZSM010000013.1"/>
</dbReference>
<feature type="signal peptide" evidence="4">
    <location>
        <begin position="1"/>
        <end position="24"/>
    </location>
</feature>
<evidence type="ECO:0008006" key="7">
    <source>
        <dbReference type="Google" id="ProtNLM"/>
    </source>
</evidence>
<dbReference type="Gene3D" id="3.40.190.170">
    <property type="entry name" value="Bacterial extracellular solute-binding protein, family 7"/>
    <property type="match status" value="1"/>
</dbReference>
<dbReference type="InterPro" id="IPR018389">
    <property type="entry name" value="DctP_fam"/>
</dbReference>
<accession>A0ABT5TAN3</accession>
<feature type="chain" id="PRO_5046747380" description="C4-dicarboxylate ABC transporter substrate-binding protein" evidence="4">
    <location>
        <begin position="25"/>
        <end position="366"/>
    </location>
</feature>
<dbReference type="EMBL" id="JAQZSM010000013">
    <property type="protein sequence ID" value="MDD7972176.1"/>
    <property type="molecule type" value="Genomic_DNA"/>
</dbReference>
<evidence type="ECO:0000256" key="1">
    <source>
        <dbReference type="ARBA" id="ARBA00004418"/>
    </source>
</evidence>
<organism evidence="5 6">
    <name type="scientific">Roseinatronobacter alkalisoli</name>
    <dbReference type="NCBI Taxonomy" id="3028235"/>
    <lineage>
        <taxon>Bacteria</taxon>
        <taxon>Pseudomonadati</taxon>
        <taxon>Pseudomonadota</taxon>
        <taxon>Alphaproteobacteria</taxon>
        <taxon>Rhodobacterales</taxon>
        <taxon>Paracoccaceae</taxon>
        <taxon>Roseinatronobacter</taxon>
    </lineage>
</organism>
<proteinExistence type="predicted"/>
<keyword evidence="3" id="KW-0574">Periplasm</keyword>